<feature type="signal peptide" evidence="1">
    <location>
        <begin position="1"/>
        <end position="24"/>
    </location>
</feature>
<evidence type="ECO:0000313" key="2">
    <source>
        <dbReference type="EMBL" id="SFF56542.1"/>
    </source>
</evidence>
<dbReference type="EMBL" id="FONY01000059">
    <property type="protein sequence ID" value="SFF56542.1"/>
    <property type="molecule type" value="Genomic_DNA"/>
</dbReference>
<dbReference type="AlphaFoldDB" id="A0A1I2JP05"/>
<evidence type="ECO:0000256" key="1">
    <source>
        <dbReference type="SAM" id="SignalP"/>
    </source>
</evidence>
<accession>A0A1I2JP05</accession>
<reference evidence="2 3" key="1">
    <citation type="submission" date="2016-10" db="EMBL/GenBank/DDBJ databases">
        <authorList>
            <person name="de Groot N.N."/>
        </authorList>
    </citation>
    <scope>NUCLEOTIDE SEQUENCE [LARGE SCALE GENOMIC DNA]</scope>
    <source>
        <strain>GEY</strain>
        <strain evidence="3">DSM 9560</strain>
    </source>
</reference>
<name>A0A1I2JP05_9BACT</name>
<organism evidence="2 3">
    <name type="scientific">Thermoflexibacter ruber</name>
    <dbReference type="NCBI Taxonomy" id="1003"/>
    <lineage>
        <taxon>Bacteria</taxon>
        <taxon>Pseudomonadati</taxon>
        <taxon>Bacteroidota</taxon>
        <taxon>Cytophagia</taxon>
        <taxon>Cytophagales</taxon>
        <taxon>Thermoflexibacteraceae</taxon>
        <taxon>Thermoflexibacter</taxon>
    </lineage>
</organism>
<dbReference type="RefSeq" id="WP_091549350.1">
    <property type="nucleotide sequence ID" value="NZ_FONY01000059.1"/>
</dbReference>
<proteinExistence type="predicted"/>
<dbReference type="STRING" id="1003.SAMN04488541_105915"/>
<gene>
    <name evidence="2" type="ORF">SAMN04488541_105915</name>
</gene>
<dbReference type="Proteomes" id="UP000199513">
    <property type="component" value="Unassembled WGS sequence"/>
</dbReference>
<feature type="chain" id="PRO_5011452884" description="Outer membrane protein beta-barrel domain-containing protein" evidence="1">
    <location>
        <begin position="25"/>
        <end position="207"/>
    </location>
</feature>
<sequence>MKRLFSCLIIALSLNFVISTELYAQERKDLMLSLGIGLFTSPEGKRFESPQIGGGYALDINYFITERHILSSNYTSGRHEYMFNPYRQGTPPLSSVPASDSEFRIFSLMYKYRIINVERFSITLGTGLNLMTEIRRFPIYELRNGDLFFQSFSDVGTTDLAFPFKGEFSFNIANRWAVGLEGGIFLMPTVHPWSGFHLFPRVSYIFR</sequence>
<protein>
    <recommendedName>
        <fullName evidence="4">Outer membrane protein beta-barrel domain-containing protein</fullName>
    </recommendedName>
</protein>
<evidence type="ECO:0008006" key="4">
    <source>
        <dbReference type="Google" id="ProtNLM"/>
    </source>
</evidence>
<evidence type="ECO:0000313" key="3">
    <source>
        <dbReference type="Proteomes" id="UP000199513"/>
    </source>
</evidence>
<keyword evidence="3" id="KW-1185">Reference proteome</keyword>
<keyword evidence="1" id="KW-0732">Signal</keyword>